<reference evidence="3 4" key="1">
    <citation type="journal article" date="2023" name="Nucleic Acids Res.">
        <title>The hologenome of Daphnia magna reveals possible DNA methylation and microbiome-mediated evolution of the host genome.</title>
        <authorList>
            <person name="Chaturvedi A."/>
            <person name="Li X."/>
            <person name="Dhandapani V."/>
            <person name="Marshall H."/>
            <person name="Kissane S."/>
            <person name="Cuenca-Cambronero M."/>
            <person name="Asole G."/>
            <person name="Calvet F."/>
            <person name="Ruiz-Romero M."/>
            <person name="Marangio P."/>
            <person name="Guigo R."/>
            <person name="Rago D."/>
            <person name="Mirbahai L."/>
            <person name="Eastwood N."/>
            <person name="Colbourne J.K."/>
            <person name="Zhou J."/>
            <person name="Mallon E."/>
            <person name="Orsini L."/>
        </authorList>
    </citation>
    <scope>NUCLEOTIDE SEQUENCE [LARGE SCALE GENOMIC DNA]</scope>
    <source>
        <strain evidence="3">LRV0_1</strain>
    </source>
</reference>
<dbReference type="Proteomes" id="UP001234178">
    <property type="component" value="Unassembled WGS sequence"/>
</dbReference>
<accession>A0ABR0A4Q2</accession>
<feature type="coiled-coil region" evidence="1">
    <location>
        <begin position="151"/>
        <end position="200"/>
    </location>
</feature>
<protein>
    <submittedName>
        <fullName evidence="3">Uncharacterized protein</fullName>
    </submittedName>
</protein>
<keyword evidence="1" id="KW-0175">Coiled coil</keyword>
<proteinExistence type="predicted"/>
<dbReference type="EMBL" id="JAOYFB010000036">
    <property type="protein sequence ID" value="KAK4020122.1"/>
    <property type="molecule type" value="Genomic_DNA"/>
</dbReference>
<comment type="caution">
    <text evidence="3">The sequence shown here is derived from an EMBL/GenBank/DDBJ whole genome shotgun (WGS) entry which is preliminary data.</text>
</comment>
<name>A0ABR0A4Q2_9CRUS</name>
<keyword evidence="2" id="KW-0732">Signal</keyword>
<evidence type="ECO:0000256" key="1">
    <source>
        <dbReference type="SAM" id="Coils"/>
    </source>
</evidence>
<organism evidence="3 4">
    <name type="scientific">Daphnia magna</name>
    <dbReference type="NCBI Taxonomy" id="35525"/>
    <lineage>
        <taxon>Eukaryota</taxon>
        <taxon>Metazoa</taxon>
        <taxon>Ecdysozoa</taxon>
        <taxon>Arthropoda</taxon>
        <taxon>Crustacea</taxon>
        <taxon>Branchiopoda</taxon>
        <taxon>Diplostraca</taxon>
        <taxon>Cladocera</taxon>
        <taxon>Anomopoda</taxon>
        <taxon>Daphniidae</taxon>
        <taxon>Daphnia</taxon>
    </lineage>
</organism>
<gene>
    <name evidence="3" type="ORF">OUZ56_002118</name>
</gene>
<evidence type="ECO:0000256" key="2">
    <source>
        <dbReference type="SAM" id="SignalP"/>
    </source>
</evidence>
<sequence length="259" mass="29906">MRTGEVMANDIFFLSLALFVSLSIVNCEVKESLFSTFSEKSFRNDKSCIDQVHDKLSEFLLTIEGPEKANRTSIHGIGKDAQEIINKIVNGTMYNCNGISLEIAPFVVTHLHKDGRNFYVEQLTIQKILIKPILIFNQTDVRKIPILEARINETMQDIRRIEKANEKQSKELDELDEIEIRKLEKEFRNVTAERDVQAAEGLVHHNAFHEVNNVLLIEKKKYNELKGTVDYIVQNACRCRTCRINQNSDWTNFLASRFT</sequence>
<evidence type="ECO:0000313" key="3">
    <source>
        <dbReference type="EMBL" id="KAK4020122.1"/>
    </source>
</evidence>
<keyword evidence="4" id="KW-1185">Reference proteome</keyword>
<feature type="chain" id="PRO_5046818617" evidence="2">
    <location>
        <begin position="28"/>
        <end position="259"/>
    </location>
</feature>
<evidence type="ECO:0000313" key="4">
    <source>
        <dbReference type="Proteomes" id="UP001234178"/>
    </source>
</evidence>
<feature type="signal peptide" evidence="2">
    <location>
        <begin position="1"/>
        <end position="27"/>
    </location>
</feature>